<dbReference type="EMBL" id="CP012502">
    <property type="protein sequence ID" value="AOM82629.1"/>
    <property type="molecule type" value="Genomic_DNA"/>
</dbReference>
<evidence type="ECO:0000313" key="6">
    <source>
        <dbReference type="EMBL" id="AOM82629.1"/>
    </source>
</evidence>
<evidence type="ECO:0000256" key="1">
    <source>
        <dbReference type="ARBA" id="ARBA00010638"/>
    </source>
</evidence>
<dbReference type="Proteomes" id="UP000094463">
    <property type="component" value="Chromosome"/>
</dbReference>
<organism evidence="6 7">
    <name type="scientific">Salisediminibacterium beveridgei</name>
    <dbReference type="NCBI Taxonomy" id="632773"/>
    <lineage>
        <taxon>Bacteria</taxon>
        <taxon>Bacillati</taxon>
        <taxon>Bacillota</taxon>
        <taxon>Bacilli</taxon>
        <taxon>Bacillales</taxon>
        <taxon>Bacillaceae</taxon>
        <taxon>Salisediminibacterium</taxon>
    </lineage>
</organism>
<dbReference type="PIRSF" id="PIRSF006806">
    <property type="entry name" value="FTHF_cligase"/>
    <property type="match status" value="1"/>
</dbReference>
<dbReference type="KEGG" id="bbev:BBEV_1264"/>
<dbReference type="PATRIC" id="fig|632773.3.peg.1337"/>
<dbReference type="SUPFAM" id="SSF100950">
    <property type="entry name" value="NagB/RpiA/CoA transferase-like"/>
    <property type="match status" value="1"/>
</dbReference>
<feature type="binding site" evidence="4">
    <location>
        <begin position="18"/>
        <end position="22"/>
    </location>
    <ligand>
        <name>ATP</name>
        <dbReference type="ChEBI" id="CHEBI:30616"/>
    </ligand>
</feature>
<evidence type="ECO:0000256" key="4">
    <source>
        <dbReference type="PIRSR" id="PIRSR006806-1"/>
    </source>
</evidence>
<dbReference type="NCBIfam" id="TIGR02727">
    <property type="entry name" value="MTHFS_bact"/>
    <property type="match status" value="1"/>
</dbReference>
<keyword evidence="6" id="KW-0436">Ligase</keyword>
<reference evidence="6 7" key="1">
    <citation type="submission" date="2015-08" db="EMBL/GenBank/DDBJ databases">
        <title>The complete genome sequence of Bacillus beveridgei MLTeJB.</title>
        <authorList>
            <person name="Hanson T.E."/>
            <person name="Mesa C."/>
            <person name="Basesman S.M."/>
            <person name="Oremland R.S."/>
        </authorList>
    </citation>
    <scope>NUCLEOTIDE SEQUENCE [LARGE SCALE GENOMIC DNA]</scope>
    <source>
        <strain evidence="6 7">MLTeJB</strain>
    </source>
</reference>
<dbReference type="InterPro" id="IPR024185">
    <property type="entry name" value="FTHF_cligase-like_sf"/>
</dbReference>
<comment type="cofactor">
    <cofactor evidence="5">
        <name>Mg(2+)</name>
        <dbReference type="ChEBI" id="CHEBI:18420"/>
    </cofactor>
</comment>
<evidence type="ECO:0000313" key="7">
    <source>
        <dbReference type="Proteomes" id="UP000094463"/>
    </source>
</evidence>
<dbReference type="AlphaFoldDB" id="A0A1D7QUH6"/>
<accession>A0A1D7QUH6</accession>
<dbReference type="InterPro" id="IPR002698">
    <property type="entry name" value="FTHF_cligase"/>
</dbReference>
<protein>
    <recommendedName>
        <fullName evidence="5">5-formyltetrahydrofolate cyclo-ligase</fullName>
        <ecNumber evidence="5">6.3.3.2</ecNumber>
    </recommendedName>
</protein>
<keyword evidence="3 4" id="KW-0067">ATP-binding</keyword>
<dbReference type="Gene3D" id="3.40.50.10420">
    <property type="entry name" value="NagB/RpiA/CoA transferase-like"/>
    <property type="match status" value="1"/>
</dbReference>
<comment type="catalytic activity">
    <reaction evidence="5">
        <text>(6S)-5-formyl-5,6,7,8-tetrahydrofolate + ATP = (6R)-5,10-methenyltetrahydrofolate + ADP + phosphate</text>
        <dbReference type="Rhea" id="RHEA:10488"/>
        <dbReference type="ChEBI" id="CHEBI:30616"/>
        <dbReference type="ChEBI" id="CHEBI:43474"/>
        <dbReference type="ChEBI" id="CHEBI:57455"/>
        <dbReference type="ChEBI" id="CHEBI:57457"/>
        <dbReference type="ChEBI" id="CHEBI:456216"/>
        <dbReference type="EC" id="6.3.3.2"/>
    </reaction>
</comment>
<sequence length="202" mass="22899">MDKGFFYSIFGGVFISMKKEIRNRVLQKLKQIPAEEKTFQESELSQKLFHSAVWKRAETVSLTLSLSHELNTAEIINQGLVEGKKLVIPRCQPANRTMTFYPFTDRSSLIRSSFGVLEPDPDVLTPVDPEEIDLIIVPGIAFTSSGQRIGHGGGYYDRFLAKHPDIETVSLVLQEQLVKEIPTEVHDINIKQIYQFKKESSS</sequence>
<gene>
    <name evidence="6" type="ORF">BBEV_1264</name>
</gene>
<feature type="binding site" evidence="4">
    <location>
        <position position="64"/>
    </location>
    <ligand>
        <name>substrate</name>
    </ligand>
</feature>
<dbReference type="GO" id="GO:0035999">
    <property type="term" value="P:tetrahydrofolate interconversion"/>
    <property type="evidence" value="ECO:0007669"/>
    <property type="project" value="TreeGrafter"/>
</dbReference>
<keyword evidence="5" id="KW-0479">Metal-binding</keyword>
<dbReference type="STRING" id="632773.BBEV_1264"/>
<dbReference type="GO" id="GO:0030272">
    <property type="term" value="F:5-formyltetrahydrofolate cyclo-ligase activity"/>
    <property type="evidence" value="ECO:0007669"/>
    <property type="project" value="UniProtKB-EC"/>
</dbReference>
<evidence type="ECO:0000256" key="5">
    <source>
        <dbReference type="RuleBase" id="RU361279"/>
    </source>
</evidence>
<dbReference type="PANTHER" id="PTHR23407:SF1">
    <property type="entry name" value="5-FORMYLTETRAHYDROFOLATE CYCLO-LIGASE"/>
    <property type="match status" value="1"/>
</dbReference>
<feature type="binding site" evidence="4">
    <location>
        <begin position="148"/>
        <end position="156"/>
    </location>
    <ligand>
        <name>ATP</name>
        <dbReference type="ChEBI" id="CHEBI:30616"/>
    </ligand>
</feature>
<dbReference type="GO" id="GO:0046872">
    <property type="term" value="F:metal ion binding"/>
    <property type="evidence" value="ECO:0007669"/>
    <property type="project" value="UniProtKB-KW"/>
</dbReference>
<dbReference type="GO" id="GO:0005524">
    <property type="term" value="F:ATP binding"/>
    <property type="evidence" value="ECO:0007669"/>
    <property type="project" value="UniProtKB-KW"/>
</dbReference>
<dbReference type="Pfam" id="PF01812">
    <property type="entry name" value="5-FTHF_cyc-lig"/>
    <property type="match status" value="1"/>
</dbReference>
<keyword evidence="5" id="KW-0460">Magnesium</keyword>
<comment type="similarity">
    <text evidence="1 5">Belongs to the 5-formyltetrahydrofolate cyclo-ligase family.</text>
</comment>
<feature type="binding site" evidence="4">
    <location>
        <position position="69"/>
    </location>
    <ligand>
        <name>substrate</name>
    </ligand>
</feature>
<keyword evidence="2 4" id="KW-0547">Nucleotide-binding</keyword>
<evidence type="ECO:0000256" key="3">
    <source>
        <dbReference type="ARBA" id="ARBA00022840"/>
    </source>
</evidence>
<dbReference type="InterPro" id="IPR037171">
    <property type="entry name" value="NagB/RpiA_transferase-like"/>
</dbReference>
<proteinExistence type="inferred from homology"/>
<dbReference type="PANTHER" id="PTHR23407">
    <property type="entry name" value="ATPASE INHIBITOR/5-FORMYLTETRAHYDROFOLATE CYCLO-LIGASE"/>
    <property type="match status" value="1"/>
</dbReference>
<evidence type="ECO:0000256" key="2">
    <source>
        <dbReference type="ARBA" id="ARBA00022741"/>
    </source>
</evidence>
<name>A0A1D7QUH6_9BACI</name>
<dbReference type="EC" id="6.3.3.2" evidence="5"/>
<keyword evidence="7" id="KW-1185">Reference proteome</keyword>
<dbReference type="GO" id="GO:0009396">
    <property type="term" value="P:folic acid-containing compound biosynthetic process"/>
    <property type="evidence" value="ECO:0007669"/>
    <property type="project" value="TreeGrafter"/>
</dbReference>